<name>A0ABT1WJF3_9BURK</name>
<organism evidence="1 2">
    <name type="scientific">Limnobacter humi</name>
    <dbReference type="NCBI Taxonomy" id="1778671"/>
    <lineage>
        <taxon>Bacteria</taxon>
        <taxon>Pseudomonadati</taxon>
        <taxon>Pseudomonadota</taxon>
        <taxon>Betaproteobacteria</taxon>
        <taxon>Burkholderiales</taxon>
        <taxon>Burkholderiaceae</taxon>
        <taxon>Limnobacter</taxon>
    </lineage>
</organism>
<dbReference type="InterPro" id="IPR007690">
    <property type="entry name" value="T2SS_GspM"/>
</dbReference>
<dbReference type="EMBL" id="JANIGO010000006">
    <property type="protein sequence ID" value="MCQ8897634.1"/>
    <property type="molecule type" value="Genomic_DNA"/>
</dbReference>
<sequence>MKLQQAMEQVRARLDQLNPRERRLVTWGSALTGAVLLWTVGLDPAIQTLKSAPGQQQALQAKAAEVMRAASELEALRGARSRVVVRDSELEPRLAQLLVDQTLQQQTTLRRTEEGELRIEFTEAPAAAVLAWLSKAESIASLTLLEAELNKVAAATLTGHVVFLPKAGNAP</sequence>
<dbReference type="Pfam" id="PF04612">
    <property type="entry name" value="T2SSM"/>
    <property type="match status" value="1"/>
</dbReference>
<evidence type="ECO:0000313" key="1">
    <source>
        <dbReference type="EMBL" id="MCQ8897634.1"/>
    </source>
</evidence>
<accession>A0ABT1WJF3</accession>
<keyword evidence="2" id="KW-1185">Reference proteome</keyword>
<dbReference type="RefSeq" id="WP_256765442.1">
    <property type="nucleotide sequence ID" value="NZ_JANIGO010000006.1"/>
</dbReference>
<evidence type="ECO:0000313" key="2">
    <source>
        <dbReference type="Proteomes" id="UP001204142"/>
    </source>
</evidence>
<protein>
    <submittedName>
        <fullName evidence="1">Type II secretion system protein M</fullName>
    </submittedName>
</protein>
<proteinExistence type="predicted"/>
<reference evidence="1 2" key="1">
    <citation type="submission" date="2022-07" db="EMBL/GenBank/DDBJ databases">
        <authorList>
            <person name="Xamxidin M."/>
            <person name="Wu M."/>
        </authorList>
    </citation>
    <scope>NUCLEOTIDE SEQUENCE [LARGE SCALE GENOMIC DNA]</scope>
    <source>
        <strain evidence="1 2">NBRC 111650</strain>
    </source>
</reference>
<gene>
    <name evidence="1" type="ORF">NQT62_14425</name>
</gene>
<comment type="caution">
    <text evidence="1">The sequence shown here is derived from an EMBL/GenBank/DDBJ whole genome shotgun (WGS) entry which is preliminary data.</text>
</comment>
<dbReference type="Proteomes" id="UP001204142">
    <property type="component" value="Unassembled WGS sequence"/>
</dbReference>